<dbReference type="SMART" id="SM00448">
    <property type="entry name" value="REC"/>
    <property type="match status" value="1"/>
</dbReference>
<dbReference type="InterPro" id="IPR011006">
    <property type="entry name" value="CheY-like_superfamily"/>
</dbReference>
<gene>
    <name evidence="3" type="ORF">ACFO3I_17600</name>
</gene>
<evidence type="ECO:0000259" key="2">
    <source>
        <dbReference type="PROSITE" id="PS50110"/>
    </source>
</evidence>
<accession>A0ABV9JRI2</accession>
<evidence type="ECO:0000313" key="3">
    <source>
        <dbReference type="EMBL" id="MFC4656837.1"/>
    </source>
</evidence>
<dbReference type="Pfam" id="PF00072">
    <property type="entry name" value="Response_reg"/>
    <property type="match status" value="1"/>
</dbReference>
<dbReference type="Proteomes" id="UP001595962">
    <property type="component" value="Unassembled WGS sequence"/>
</dbReference>
<evidence type="ECO:0000256" key="1">
    <source>
        <dbReference type="PROSITE-ProRule" id="PRU00169"/>
    </source>
</evidence>
<reference evidence="4" key="1">
    <citation type="journal article" date="2019" name="Int. J. Syst. Evol. Microbiol.">
        <title>The Global Catalogue of Microorganisms (GCM) 10K type strain sequencing project: providing services to taxonomists for standard genome sequencing and annotation.</title>
        <authorList>
            <consortium name="The Broad Institute Genomics Platform"/>
            <consortium name="The Broad Institute Genome Sequencing Center for Infectious Disease"/>
            <person name="Wu L."/>
            <person name="Ma J."/>
        </authorList>
    </citation>
    <scope>NUCLEOTIDE SEQUENCE [LARGE SCALE GENOMIC DNA]</scope>
    <source>
        <strain evidence="4">DT28</strain>
    </source>
</reference>
<proteinExistence type="predicted"/>
<dbReference type="Gene3D" id="1.25.40.10">
    <property type="entry name" value="Tetratricopeptide repeat domain"/>
    <property type="match status" value="2"/>
</dbReference>
<comment type="caution">
    <text evidence="3">The sequence shown here is derived from an EMBL/GenBank/DDBJ whole genome shotgun (WGS) entry which is preliminary data.</text>
</comment>
<dbReference type="InterPro" id="IPR001789">
    <property type="entry name" value="Sig_transdc_resp-reg_receiver"/>
</dbReference>
<protein>
    <submittedName>
        <fullName evidence="3">Response regulator</fullName>
    </submittedName>
</protein>
<dbReference type="InterPro" id="IPR011990">
    <property type="entry name" value="TPR-like_helical_dom_sf"/>
</dbReference>
<dbReference type="EMBL" id="JBHSGB010000017">
    <property type="protein sequence ID" value="MFC4656837.1"/>
    <property type="molecule type" value="Genomic_DNA"/>
</dbReference>
<name>A0ABV9JRI2_9GAMM</name>
<dbReference type="PANTHER" id="PTHR43228:SF1">
    <property type="entry name" value="TWO-COMPONENT RESPONSE REGULATOR ARR22"/>
    <property type="match status" value="1"/>
</dbReference>
<dbReference type="InterPro" id="IPR052048">
    <property type="entry name" value="ST_Response_Regulator"/>
</dbReference>
<dbReference type="SUPFAM" id="SSF52172">
    <property type="entry name" value="CheY-like"/>
    <property type="match status" value="1"/>
</dbReference>
<dbReference type="PROSITE" id="PS50110">
    <property type="entry name" value="RESPONSE_REGULATORY"/>
    <property type="match status" value="1"/>
</dbReference>
<evidence type="ECO:0000313" key="4">
    <source>
        <dbReference type="Proteomes" id="UP001595962"/>
    </source>
</evidence>
<keyword evidence="4" id="KW-1185">Reference proteome</keyword>
<feature type="modified residue" description="4-aspartylphosphate" evidence="1">
    <location>
        <position position="62"/>
    </location>
</feature>
<feature type="domain" description="Response regulatory" evidence="2">
    <location>
        <begin position="12"/>
        <end position="131"/>
    </location>
</feature>
<organism evidence="3 4">
    <name type="scientific">Rheinheimera marina</name>
    <dbReference type="NCBI Taxonomy" id="1774958"/>
    <lineage>
        <taxon>Bacteria</taxon>
        <taxon>Pseudomonadati</taxon>
        <taxon>Pseudomonadota</taxon>
        <taxon>Gammaproteobacteria</taxon>
        <taxon>Chromatiales</taxon>
        <taxon>Chromatiaceae</taxon>
        <taxon>Rheinheimera</taxon>
    </lineage>
</organism>
<keyword evidence="1" id="KW-0597">Phosphoprotein</keyword>
<sequence length="539" mass="62344">MATKQAFYRSKKVLVIEDYEQVIAYMRSMLTLIGFEQVIFARNAETAIAACRRHEFDFVLCDYNLGEGRDGYQLFEAMKAERCLKPSSCFIVISGERQRQAVYGMIEFLPDDYLLKPFSYAELQRRIERAFHIKQSLKHAYEAIAEEQFEPALDKCNEAELAHPQHRNYIIRLKGELLVKLGRFNEAELLYQTMLAERELAWAKLGLAVAKGYLDKSEEAEEMLLELSDQNETRIEALDWLTRLYLSQHKLEQAFDTVRTVADASPKNYLRQHVLANLAVVNNQPELAVQIHRRLLEAARYSIHDTADNMLNYARALLQQAQQQKPGERRNTLQRIEHFLKDIKKRFHPSTYEADRLVLDARVAALEGKTEQARQYLKQSEDLSQHKAPSASGLLDRARAYFESGNLAMSDHYMEALNSQSQSADLYHKAISTMLLSEQQKYSQKRNTMLSSHNAGIEAYGQGHYSEAINYFIEAQKSMPANANIALNLLQAISQRGRLNEDLLFLAHKCMNVIEQEAELPKDQRKRYQYIRKQIEQMI</sequence>
<dbReference type="SUPFAM" id="SSF48452">
    <property type="entry name" value="TPR-like"/>
    <property type="match status" value="2"/>
</dbReference>
<dbReference type="Gene3D" id="3.40.50.2300">
    <property type="match status" value="1"/>
</dbReference>
<dbReference type="PANTHER" id="PTHR43228">
    <property type="entry name" value="TWO-COMPONENT RESPONSE REGULATOR"/>
    <property type="match status" value="1"/>
</dbReference>
<dbReference type="RefSeq" id="WP_377336287.1">
    <property type="nucleotide sequence ID" value="NZ_JBHSGB010000017.1"/>
</dbReference>